<reference evidence="2" key="1">
    <citation type="submission" date="2022-10" db="EMBL/GenBank/DDBJ databases">
        <authorList>
            <person name="Chen Y."/>
            <person name="Dougan E. K."/>
            <person name="Chan C."/>
            <person name="Rhodes N."/>
            <person name="Thang M."/>
        </authorList>
    </citation>
    <scope>NUCLEOTIDE SEQUENCE</scope>
</reference>
<evidence type="ECO:0000313" key="4">
    <source>
        <dbReference type="Proteomes" id="UP001152797"/>
    </source>
</evidence>
<proteinExistence type="predicted"/>
<comment type="caution">
    <text evidence="2">The sequence shown here is derived from an EMBL/GenBank/DDBJ whole genome shotgun (WGS) entry which is preliminary data.</text>
</comment>
<dbReference type="OrthoDB" id="445753at2759"/>
<feature type="coiled-coil region" evidence="1">
    <location>
        <begin position="162"/>
        <end position="283"/>
    </location>
</feature>
<accession>A0A9P1CSE5</accession>
<feature type="coiled-coil region" evidence="1">
    <location>
        <begin position="360"/>
        <end position="409"/>
    </location>
</feature>
<dbReference type="EMBL" id="CAMXCT010002157">
    <property type="protein sequence ID" value="CAI3996098.1"/>
    <property type="molecule type" value="Genomic_DNA"/>
</dbReference>
<keyword evidence="1" id="KW-0175">Coiled coil</keyword>
<dbReference type="Proteomes" id="UP001152797">
    <property type="component" value="Unassembled WGS sequence"/>
</dbReference>
<dbReference type="EMBL" id="CAMXCT020002157">
    <property type="protein sequence ID" value="CAL1149473.1"/>
    <property type="molecule type" value="Genomic_DNA"/>
</dbReference>
<keyword evidence="4" id="KW-1185">Reference proteome</keyword>
<evidence type="ECO:0000313" key="3">
    <source>
        <dbReference type="EMBL" id="CAL4783410.1"/>
    </source>
</evidence>
<sequence>MDGAPSVQVRLCSSAAKVPLSPEEGIGALKSRVAGAFGLTAPFDILGPEGRLTTDEDAAQALKGEGSELSISHLAEKLDGFGGNLRADVPGTGEDALLDLERAREESGVLRWALLRQILADMRARMAEMSSNISEGKHKAAVLEQQLVRERSSREAIQNALRNELVESKEQLAVEIHKVRQESKRNLDEAVSGLQQQVQILAKEHSDALESKEAALKEALQSESAGRLRDADENLRRFQELRNLVTEESTARGDAFKKALGAVNATEERLSAESSARQQLQAQTEAAIGKRSNEIQQLETKLSAFISSMQSSLADSNAKLEAEESLRASGLEKLGNSMEALRQDVGSRVAQLEGNINEAMAGLEADLKAMVMEVKEKAQQQDQQQKDALQELSRKLEEEASDRRHCEQRTAGMLSGLQVAISNEEQAREAALTEASRLQGLLEARLETLESGLKDTAVGLKAEISNLEESFSKFCAEEQVARDVAKQDLEAAQLRKHEALSEEMRRAHAAQTEESRQWAQTLVERLSNDLRGEREALFQELNRRCDEVAKLNAEHIRLEMAAELQKVDATSSEMLLKQKAMLEEEKHRYEHQASCAASEVKAALDAHGDFAEALEAEQRLIVERLTEQLTKEAAQRHELMKRLGVVEMDVQKVRGHLPILFASPTAFR</sequence>
<gene>
    <name evidence="2" type="ORF">C1SCF055_LOCUS22600</name>
</gene>
<dbReference type="AlphaFoldDB" id="A0A9P1CSE5"/>
<evidence type="ECO:0000313" key="2">
    <source>
        <dbReference type="EMBL" id="CAI3996098.1"/>
    </source>
</evidence>
<feature type="coiled-coil region" evidence="1">
    <location>
        <begin position="572"/>
        <end position="642"/>
    </location>
</feature>
<dbReference type="EMBL" id="CAMXCT030002157">
    <property type="protein sequence ID" value="CAL4783410.1"/>
    <property type="molecule type" value="Genomic_DNA"/>
</dbReference>
<protein>
    <submittedName>
        <fullName evidence="3">E3 ubiquitin-protein ligase HERC1</fullName>
    </submittedName>
</protein>
<organism evidence="2">
    <name type="scientific">Cladocopium goreaui</name>
    <dbReference type="NCBI Taxonomy" id="2562237"/>
    <lineage>
        <taxon>Eukaryota</taxon>
        <taxon>Sar</taxon>
        <taxon>Alveolata</taxon>
        <taxon>Dinophyceae</taxon>
        <taxon>Suessiales</taxon>
        <taxon>Symbiodiniaceae</taxon>
        <taxon>Cladocopium</taxon>
    </lineage>
</organism>
<name>A0A9P1CSE5_9DINO</name>
<evidence type="ECO:0000256" key="1">
    <source>
        <dbReference type="SAM" id="Coils"/>
    </source>
</evidence>
<reference evidence="3 4" key="2">
    <citation type="submission" date="2024-05" db="EMBL/GenBank/DDBJ databases">
        <authorList>
            <person name="Chen Y."/>
            <person name="Shah S."/>
            <person name="Dougan E. K."/>
            <person name="Thang M."/>
            <person name="Chan C."/>
        </authorList>
    </citation>
    <scope>NUCLEOTIDE SEQUENCE [LARGE SCALE GENOMIC DNA]</scope>
</reference>